<keyword evidence="3" id="KW-1185">Reference proteome</keyword>
<dbReference type="VEuPathDB" id="FungiDB:PV08_10471"/>
<dbReference type="RefSeq" id="XP_016231387.1">
    <property type="nucleotide sequence ID" value="XM_016384785.1"/>
</dbReference>
<feature type="compositionally biased region" description="Low complexity" evidence="1">
    <location>
        <begin position="400"/>
        <end position="410"/>
    </location>
</feature>
<feature type="compositionally biased region" description="Basic and acidic residues" evidence="1">
    <location>
        <begin position="330"/>
        <end position="341"/>
    </location>
</feature>
<dbReference type="AlphaFoldDB" id="A0A0D1Y865"/>
<feature type="region of interest" description="Disordered" evidence="1">
    <location>
        <begin position="398"/>
        <end position="421"/>
    </location>
</feature>
<gene>
    <name evidence="2" type="ORF">PV08_10471</name>
</gene>
<sequence length="488" mass="53187">MFAVLHEVYFVLHYILKAHVAPDQTKHGLTNIYQSDEEAYDADTLNYIRDTIYPLYSTVPEAKEERKSILKHVKVSTVSRPKPLWRRKDPTPSNITYTRNNKTEVEDDDDNDSLPIPVVTYVHGKGCVFSDSPDVVIKPADFVKAIDDLAKTRHDELAKMLEAKTSQSEQVPYTEGGRTRAVSTWTSSSDTESSSNSASSTHGSTVSETSTTSPTCTSTASWEEGSESKSVYYERRKAEKAKEDAELVDLMARLVAEETTTRVRNEMGRLQACMATSSLTKGLYFKRCNGMFRNALDDELLLLVPGASSASASASASHVSNTSTVQKGTEATKFKSDKSESSKMSTVATATTSTTTVDLAATVGGVAEIAPGATKVETCVGACTLSGAGYALLAHEENVPTSPTSSTYGDGDTDSDDNNGEKDMATFFAAVEHVRANPQLFKFTTPILMSREALVRDGKVEATSLEETSWFFNNLQRRVRLAPSSVEE</sequence>
<evidence type="ECO:0000256" key="1">
    <source>
        <dbReference type="SAM" id="MobiDB-lite"/>
    </source>
</evidence>
<proteinExistence type="predicted"/>
<feature type="compositionally biased region" description="Polar residues" evidence="1">
    <location>
        <begin position="318"/>
        <end position="329"/>
    </location>
</feature>
<dbReference type="OrthoDB" id="4109395at2759"/>
<accession>A0A0D1Y865</accession>
<feature type="region of interest" description="Disordered" evidence="1">
    <location>
        <begin position="313"/>
        <end position="350"/>
    </location>
</feature>
<evidence type="ECO:0000313" key="3">
    <source>
        <dbReference type="Proteomes" id="UP000053328"/>
    </source>
</evidence>
<dbReference type="EMBL" id="KN847499">
    <property type="protein sequence ID" value="KIW11171.1"/>
    <property type="molecule type" value="Genomic_DNA"/>
</dbReference>
<evidence type="ECO:0000313" key="2">
    <source>
        <dbReference type="EMBL" id="KIW11171.1"/>
    </source>
</evidence>
<dbReference type="HOGENOM" id="CLU_560237_0_0_1"/>
<reference evidence="2 3" key="1">
    <citation type="submission" date="2015-01" db="EMBL/GenBank/DDBJ databases">
        <title>The Genome Sequence of Exophiala spinifera CBS89968.</title>
        <authorList>
            <consortium name="The Broad Institute Genomics Platform"/>
            <person name="Cuomo C."/>
            <person name="de Hoog S."/>
            <person name="Gorbushina A."/>
            <person name="Stielow B."/>
            <person name="Teixiera M."/>
            <person name="Abouelleil A."/>
            <person name="Chapman S.B."/>
            <person name="Priest M."/>
            <person name="Young S.K."/>
            <person name="Wortman J."/>
            <person name="Nusbaum C."/>
            <person name="Birren B."/>
        </authorList>
    </citation>
    <scope>NUCLEOTIDE SEQUENCE [LARGE SCALE GENOMIC DNA]</scope>
    <source>
        <strain evidence="2 3">CBS 89968</strain>
    </source>
</reference>
<feature type="region of interest" description="Disordered" evidence="1">
    <location>
        <begin position="162"/>
        <end position="222"/>
    </location>
</feature>
<dbReference type="GeneID" id="27337554"/>
<dbReference type="Proteomes" id="UP000053328">
    <property type="component" value="Unassembled WGS sequence"/>
</dbReference>
<feature type="compositionally biased region" description="Low complexity" evidence="1">
    <location>
        <begin position="183"/>
        <end position="221"/>
    </location>
</feature>
<protein>
    <submittedName>
        <fullName evidence="2">Uncharacterized protein</fullName>
    </submittedName>
</protein>
<organism evidence="2 3">
    <name type="scientific">Exophiala spinifera</name>
    <dbReference type="NCBI Taxonomy" id="91928"/>
    <lineage>
        <taxon>Eukaryota</taxon>
        <taxon>Fungi</taxon>
        <taxon>Dikarya</taxon>
        <taxon>Ascomycota</taxon>
        <taxon>Pezizomycotina</taxon>
        <taxon>Eurotiomycetes</taxon>
        <taxon>Chaetothyriomycetidae</taxon>
        <taxon>Chaetothyriales</taxon>
        <taxon>Herpotrichiellaceae</taxon>
        <taxon>Exophiala</taxon>
    </lineage>
</organism>
<name>A0A0D1Y865_9EURO</name>